<proteinExistence type="predicted"/>
<evidence type="ECO:0000313" key="2">
    <source>
        <dbReference type="Proteomes" id="UP000652153"/>
    </source>
</evidence>
<protein>
    <submittedName>
        <fullName evidence="1">Uncharacterized protein</fullName>
    </submittedName>
</protein>
<keyword evidence="2" id="KW-1185">Reference proteome</keyword>
<dbReference type="RefSeq" id="WP_188594296.1">
    <property type="nucleotide sequence ID" value="NZ_BMFU01000011.1"/>
</dbReference>
<organism evidence="1 2">
    <name type="scientific">Paenibacillus silvae</name>
    <dbReference type="NCBI Taxonomy" id="1325358"/>
    <lineage>
        <taxon>Bacteria</taxon>
        <taxon>Bacillati</taxon>
        <taxon>Bacillota</taxon>
        <taxon>Bacilli</taxon>
        <taxon>Bacillales</taxon>
        <taxon>Paenibacillaceae</taxon>
        <taxon>Paenibacillus</taxon>
    </lineage>
</organism>
<dbReference type="InterPro" id="IPR045721">
    <property type="entry name" value="DUF6075"/>
</dbReference>
<accession>A0ABQ1ZIL3</accession>
<evidence type="ECO:0000313" key="1">
    <source>
        <dbReference type="EMBL" id="GGH67879.1"/>
    </source>
</evidence>
<comment type="caution">
    <text evidence="1">The sequence shown here is derived from an EMBL/GenBank/DDBJ whole genome shotgun (WGS) entry which is preliminary data.</text>
</comment>
<dbReference type="Proteomes" id="UP000652153">
    <property type="component" value="Unassembled WGS sequence"/>
</dbReference>
<sequence>MQPRMFRDEEHERFYYESLRRANCTDAYHRAVFYVLGISWEMRSHANELFDYSNDSIKTTGLSAAWQTSSTIRTSRLAFNLWNGWTEDGKERYSTPHELFDCSYAPYFFEAIRLRYPEYCREHERTTRSIENRTR</sequence>
<reference evidence="2" key="1">
    <citation type="journal article" date="2019" name="Int. J. Syst. Evol. Microbiol.">
        <title>The Global Catalogue of Microorganisms (GCM) 10K type strain sequencing project: providing services to taxonomists for standard genome sequencing and annotation.</title>
        <authorList>
            <consortium name="The Broad Institute Genomics Platform"/>
            <consortium name="The Broad Institute Genome Sequencing Center for Infectious Disease"/>
            <person name="Wu L."/>
            <person name="Ma J."/>
        </authorList>
    </citation>
    <scope>NUCLEOTIDE SEQUENCE [LARGE SCALE GENOMIC DNA]</scope>
    <source>
        <strain evidence="2">CGMCC 1.12770</strain>
    </source>
</reference>
<gene>
    <name evidence="1" type="ORF">GCM10008014_49770</name>
</gene>
<name>A0ABQ1ZIL3_9BACL</name>
<dbReference type="Pfam" id="PF19552">
    <property type="entry name" value="DUF6075"/>
    <property type="match status" value="1"/>
</dbReference>
<dbReference type="EMBL" id="BMFU01000011">
    <property type="protein sequence ID" value="GGH67879.1"/>
    <property type="molecule type" value="Genomic_DNA"/>
</dbReference>